<dbReference type="Proteomes" id="UP000016933">
    <property type="component" value="Unassembled WGS sequence"/>
</dbReference>
<name>N1PRA1_DOTSN</name>
<accession>N1PRA1</accession>
<dbReference type="EMBL" id="KB446538">
    <property type="protein sequence ID" value="EME45463.1"/>
    <property type="molecule type" value="Genomic_DNA"/>
</dbReference>
<evidence type="ECO:0000313" key="1">
    <source>
        <dbReference type="EMBL" id="EME45463.1"/>
    </source>
</evidence>
<reference evidence="2" key="1">
    <citation type="journal article" date="2012" name="PLoS Genet.">
        <title>The genomes of the fungal plant pathogens Cladosporium fulvum and Dothistroma septosporum reveal adaptation to different hosts and lifestyles but also signatures of common ancestry.</title>
        <authorList>
            <person name="de Wit P.J.G.M."/>
            <person name="van der Burgt A."/>
            <person name="Oekmen B."/>
            <person name="Stergiopoulos I."/>
            <person name="Abd-Elsalam K.A."/>
            <person name="Aerts A.L."/>
            <person name="Bahkali A.H."/>
            <person name="Beenen H.G."/>
            <person name="Chettri P."/>
            <person name="Cox M.P."/>
            <person name="Datema E."/>
            <person name="de Vries R.P."/>
            <person name="Dhillon B."/>
            <person name="Ganley A.R."/>
            <person name="Griffiths S.A."/>
            <person name="Guo Y."/>
            <person name="Hamelin R.C."/>
            <person name="Henrissat B."/>
            <person name="Kabir M.S."/>
            <person name="Jashni M.K."/>
            <person name="Kema G."/>
            <person name="Klaubauf S."/>
            <person name="Lapidus A."/>
            <person name="Levasseur A."/>
            <person name="Lindquist E."/>
            <person name="Mehrabi R."/>
            <person name="Ohm R.A."/>
            <person name="Owen T.J."/>
            <person name="Salamov A."/>
            <person name="Schwelm A."/>
            <person name="Schijlen E."/>
            <person name="Sun H."/>
            <person name="van den Burg H.A."/>
            <person name="van Ham R.C.H.J."/>
            <person name="Zhang S."/>
            <person name="Goodwin S.B."/>
            <person name="Grigoriev I.V."/>
            <person name="Collemare J."/>
            <person name="Bradshaw R.E."/>
        </authorList>
    </citation>
    <scope>NUCLEOTIDE SEQUENCE [LARGE SCALE GENOMIC DNA]</scope>
    <source>
        <strain evidence="2">NZE10 / CBS 128990</strain>
    </source>
</reference>
<evidence type="ECO:0000313" key="2">
    <source>
        <dbReference type="Proteomes" id="UP000016933"/>
    </source>
</evidence>
<dbReference type="AlphaFoldDB" id="N1PRA1"/>
<sequence length="145" mass="16914">MLSGSQNALVLASHRAFADFARKRSGLMPDVCLPAPQRHDRHHLDHNIDDLYTHFRKLYKIQPAIALDNRREQLDLGGTHNALAGLECRLCRGRKVVQINAMNWSQNWPFFIIPRKYGRQQILPCTFESLNIESRQLDPRCRQWL</sequence>
<proteinExistence type="predicted"/>
<keyword evidence="2" id="KW-1185">Reference proteome</keyword>
<organism evidence="1 2">
    <name type="scientific">Dothistroma septosporum (strain NZE10 / CBS 128990)</name>
    <name type="common">Red band needle blight fungus</name>
    <name type="synonym">Mycosphaerella pini</name>
    <dbReference type="NCBI Taxonomy" id="675120"/>
    <lineage>
        <taxon>Eukaryota</taxon>
        <taxon>Fungi</taxon>
        <taxon>Dikarya</taxon>
        <taxon>Ascomycota</taxon>
        <taxon>Pezizomycotina</taxon>
        <taxon>Dothideomycetes</taxon>
        <taxon>Dothideomycetidae</taxon>
        <taxon>Mycosphaerellales</taxon>
        <taxon>Mycosphaerellaceae</taxon>
        <taxon>Dothistroma</taxon>
    </lineage>
</organism>
<dbReference type="HOGENOM" id="CLU_1786803_0_0_1"/>
<protein>
    <submittedName>
        <fullName evidence="1">Uncharacterized protein</fullName>
    </submittedName>
</protein>
<reference evidence="1 2" key="2">
    <citation type="journal article" date="2012" name="PLoS Pathog.">
        <title>Diverse lifestyles and strategies of plant pathogenesis encoded in the genomes of eighteen Dothideomycetes fungi.</title>
        <authorList>
            <person name="Ohm R.A."/>
            <person name="Feau N."/>
            <person name="Henrissat B."/>
            <person name="Schoch C.L."/>
            <person name="Horwitz B.A."/>
            <person name="Barry K.W."/>
            <person name="Condon B.J."/>
            <person name="Copeland A.C."/>
            <person name="Dhillon B."/>
            <person name="Glaser F."/>
            <person name="Hesse C.N."/>
            <person name="Kosti I."/>
            <person name="LaButti K."/>
            <person name="Lindquist E.A."/>
            <person name="Lucas S."/>
            <person name="Salamov A.A."/>
            <person name="Bradshaw R.E."/>
            <person name="Ciuffetti L."/>
            <person name="Hamelin R.C."/>
            <person name="Kema G.H.J."/>
            <person name="Lawrence C."/>
            <person name="Scott J.A."/>
            <person name="Spatafora J.W."/>
            <person name="Turgeon B.G."/>
            <person name="de Wit P.J.G.M."/>
            <person name="Zhong S."/>
            <person name="Goodwin S.B."/>
            <person name="Grigoriev I.V."/>
        </authorList>
    </citation>
    <scope>NUCLEOTIDE SEQUENCE [LARGE SCALE GENOMIC DNA]</scope>
    <source>
        <strain evidence="2">NZE10 / CBS 128990</strain>
    </source>
</reference>
<gene>
    <name evidence="1" type="ORF">DOTSEDRAFT_71248</name>
</gene>